<dbReference type="Gene3D" id="2.130.10.10">
    <property type="entry name" value="YVTN repeat-like/Quinoprotein amine dehydrogenase"/>
    <property type="match status" value="1"/>
</dbReference>
<dbReference type="PANTHER" id="PTHR22874">
    <property type="entry name" value="ACTIVATING MOLECULE IN BECN1-REGULATED AUTOPHAGY PROTEIN 1"/>
    <property type="match status" value="1"/>
</dbReference>
<dbReference type="EMBL" id="HBGH01012643">
    <property type="protein sequence ID" value="CAD9234962.1"/>
    <property type="molecule type" value="Transcribed_RNA"/>
</dbReference>
<reference evidence="2" key="1">
    <citation type="submission" date="2021-01" db="EMBL/GenBank/DDBJ databases">
        <authorList>
            <person name="Corre E."/>
            <person name="Pelletier E."/>
            <person name="Niang G."/>
            <person name="Scheremetjew M."/>
            <person name="Finn R."/>
            <person name="Kale V."/>
            <person name="Holt S."/>
            <person name="Cochrane G."/>
            <person name="Meng A."/>
            <person name="Brown T."/>
            <person name="Cohen L."/>
        </authorList>
    </citation>
    <scope>NUCLEOTIDE SEQUENCE</scope>
    <source>
        <strain evidence="2">SAG 36.94</strain>
    </source>
</reference>
<dbReference type="GO" id="GO:1990756">
    <property type="term" value="F:ubiquitin-like ligase-substrate adaptor activity"/>
    <property type="evidence" value="ECO:0007669"/>
    <property type="project" value="TreeGrafter"/>
</dbReference>
<evidence type="ECO:0008006" key="3">
    <source>
        <dbReference type="Google" id="ProtNLM"/>
    </source>
</evidence>
<dbReference type="GO" id="GO:0000045">
    <property type="term" value="P:autophagosome assembly"/>
    <property type="evidence" value="ECO:0007669"/>
    <property type="project" value="TreeGrafter"/>
</dbReference>
<dbReference type="PROSITE" id="PS50082">
    <property type="entry name" value="WD_REPEATS_2"/>
    <property type="match status" value="1"/>
</dbReference>
<dbReference type="SMART" id="SM00320">
    <property type="entry name" value="WD40"/>
    <property type="match status" value="3"/>
</dbReference>
<name>A0A7S1XEV4_9RHOD</name>
<dbReference type="InterPro" id="IPR015943">
    <property type="entry name" value="WD40/YVTN_repeat-like_dom_sf"/>
</dbReference>
<dbReference type="SUPFAM" id="SSF50978">
    <property type="entry name" value="WD40 repeat-like"/>
    <property type="match status" value="1"/>
</dbReference>
<dbReference type="GO" id="GO:0000423">
    <property type="term" value="P:mitophagy"/>
    <property type="evidence" value="ECO:0007669"/>
    <property type="project" value="TreeGrafter"/>
</dbReference>
<dbReference type="InterPro" id="IPR052596">
    <property type="entry name" value="AMBRA1_autophagy"/>
</dbReference>
<dbReference type="GO" id="GO:0080008">
    <property type="term" value="C:Cul4-RING E3 ubiquitin ligase complex"/>
    <property type="evidence" value="ECO:0007669"/>
    <property type="project" value="TreeGrafter"/>
</dbReference>
<proteinExistence type="predicted"/>
<dbReference type="PANTHER" id="PTHR22874:SF1">
    <property type="entry name" value="ACTIVATING MOLECULE IN BECN1-REGULATED AUTOPHAGY PROTEIN 1"/>
    <property type="match status" value="1"/>
</dbReference>
<accession>A0A7S1XEV4</accession>
<dbReference type="AlphaFoldDB" id="A0A7S1XEV4"/>
<evidence type="ECO:0000256" key="1">
    <source>
        <dbReference type="PROSITE-ProRule" id="PRU00221"/>
    </source>
</evidence>
<organism evidence="2">
    <name type="scientific">Compsopogon caeruleus</name>
    <dbReference type="NCBI Taxonomy" id="31354"/>
    <lineage>
        <taxon>Eukaryota</taxon>
        <taxon>Rhodophyta</taxon>
        <taxon>Compsopogonophyceae</taxon>
        <taxon>Compsopogonales</taxon>
        <taxon>Compsopogonaceae</taxon>
        <taxon>Compsopogon</taxon>
    </lineage>
</organism>
<evidence type="ECO:0000313" key="2">
    <source>
        <dbReference type="EMBL" id="CAD9234962.1"/>
    </source>
</evidence>
<dbReference type="Pfam" id="PF00400">
    <property type="entry name" value="WD40"/>
    <property type="match status" value="3"/>
</dbReference>
<gene>
    <name evidence="2" type="ORF">CCAE0312_LOCUS7052</name>
</gene>
<protein>
    <recommendedName>
        <fullName evidence="3">Anaphase-promoting complex subunit 4 WD40 domain-containing protein</fullName>
    </recommendedName>
</protein>
<keyword evidence="1" id="KW-0853">WD repeat</keyword>
<sequence length="470" mass="52141">MRDVVMNDTFCWGDERVASVHEFVRDRERRGKRMRDGEGQMQEWAEGVTLEGLTWGDYVALDRNAGLVRSTISLAFSADGKLFASTHGDHSVKIFSYPDGTQMRSLEGHPRTPWTVQFHPQDSTYLASGCLGYECRIWNVETGACLRKYKFGASISCVSFHPDGDILAITSGRKLLFWEFGPLSARQDTLPLEDVHPAANPYHMVAFHPSGSYIMTGEKNDASEQGTVEGVQDSQFTLKLEIRRFQRSIARLSRTTGPFELGEIILRVRRAVAYNDAGVHFSPCGRMLVACIPTPENPMKYHIAVMSLFAIAPNQPAGTILFSGPIDQGRVHGLTNLKFSSTSSHILAGFSFRRSNQVIAEIFASAVGNTRPQVRVVDIYSLKKDLNVIHSLTAEVSLEGVEDEINIAGFAPGFGVSDGIVYGTQKGRIRMFHGTSHEAYFMTLAEYCAKQRSIQASLNDQESNRAGRLE</sequence>
<dbReference type="InterPro" id="IPR001680">
    <property type="entry name" value="WD40_rpt"/>
</dbReference>
<feature type="repeat" description="WD" evidence="1">
    <location>
        <begin position="106"/>
        <end position="148"/>
    </location>
</feature>
<dbReference type="InterPro" id="IPR036322">
    <property type="entry name" value="WD40_repeat_dom_sf"/>
</dbReference>